<name>A0AAV9XUL3_9CRYT</name>
<dbReference type="InterPro" id="IPR016024">
    <property type="entry name" value="ARM-type_fold"/>
</dbReference>
<accession>A0AAV9XUL3</accession>
<dbReference type="SUPFAM" id="SSF48371">
    <property type="entry name" value="ARM repeat"/>
    <property type="match status" value="1"/>
</dbReference>
<comment type="caution">
    <text evidence="1">The sequence shown here is derived from an EMBL/GenBank/DDBJ whole genome shotgun (WGS) entry which is preliminary data.</text>
</comment>
<gene>
    <name evidence="1" type="ORF">RS030_7997</name>
</gene>
<dbReference type="EMBL" id="JAWDEY010000035">
    <property type="protein sequence ID" value="KAK6587964.1"/>
    <property type="molecule type" value="Genomic_DNA"/>
</dbReference>
<organism evidence="1 2">
    <name type="scientific">Cryptosporidium xiaoi</name>
    <dbReference type="NCBI Taxonomy" id="659607"/>
    <lineage>
        <taxon>Eukaryota</taxon>
        <taxon>Sar</taxon>
        <taxon>Alveolata</taxon>
        <taxon>Apicomplexa</taxon>
        <taxon>Conoidasida</taxon>
        <taxon>Coccidia</taxon>
        <taxon>Eucoccidiorida</taxon>
        <taxon>Eimeriorina</taxon>
        <taxon>Cryptosporidiidae</taxon>
        <taxon>Cryptosporidium</taxon>
    </lineage>
</organism>
<keyword evidence="2" id="KW-1185">Reference proteome</keyword>
<proteinExistence type="predicted"/>
<dbReference type="Proteomes" id="UP001311799">
    <property type="component" value="Unassembled WGS sequence"/>
</dbReference>
<evidence type="ECO:0000313" key="1">
    <source>
        <dbReference type="EMBL" id="KAK6587964.1"/>
    </source>
</evidence>
<protein>
    <submittedName>
        <fullName evidence="1">Uncharacterized protein</fullName>
    </submittedName>
</protein>
<reference evidence="1 2" key="1">
    <citation type="submission" date="2023-10" db="EMBL/GenBank/DDBJ databases">
        <title>Comparative genomics analysis reveals potential genetic determinants of host preference in Cryptosporidium xiaoi.</title>
        <authorList>
            <person name="Xiao L."/>
            <person name="Li J."/>
        </authorList>
    </citation>
    <scope>NUCLEOTIDE SEQUENCE [LARGE SCALE GENOMIC DNA]</scope>
    <source>
        <strain evidence="1 2">52996</strain>
    </source>
</reference>
<evidence type="ECO:0000313" key="2">
    <source>
        <dbReference type="Proteomes" id="UP001311799"/>
    </source>
</evidence>
<sequence length="946" mass="110677">MSSKLACINKYGKRKRFQRQLSKYKKSYVRTVFDVKIKNITIDIFKIIPHICYRQRKITAGLDSDHLGIFLKVQIQLRELSYLVLSLKFNSDKFFFFAFFEFFRNIVEKLIYWLSTTDENIVLVIINSFPIIINIIENIKKKNIRSRKKCRFMNTFDYMYIEKLTKRFIQILSLFSTSIHVGTRVSCVFNMNSLTKADSFDMRMLDEAFLPQNSQFEYVNTPVNNPGTVGDTTATVSQGLTTKFSEFKKSVVFSSKFSLVKFFKITSIKGVESEIYDKGWLYKRLDDESPAVRFEVFIMINDIFKSKKLSMSDSFMNKINDIVFDYFLDENIAIQTLISEMIITISRNIPISTENISKITPTINDCNINTKNNLFRIAAFGVFLDSEGLIKLITTLVDSTELLDEISFYNIIPFIVKNNLNIANEIINGLFDRYFEKEGFRRGLLLIFAYWTILKSPSVINKISPKLLLLYPIAKLYFFQFIPEIRSSLFDIEPPSIETREHVYWMPQNKFELNRQDGQCHKFSEPGITLKAREIKALTNYDNQKTLMEAILLDYEPMKYIFNYSNTNLISKHYFRKSKKVLLTVLDIIESSKKLVYRNSFRINVLSRINNVLLALLPSTNINLIGFLLEGTNISELFSFRNYGLISDQKLCQIYCNSIYGLSKKSRYKIIFSCFFISVPFITYSTRRNNEELITYPKNKNCLSILNKEERLKNFWNLFCNCMFCKNYLINCKSTFKHSKLPEIISSNRGEENHARTLVFPFRVIREIPININFNVCDIEKKRLKSIKLLNSTVNVFIQIPRILRFSLLSDESRDFCIKKDYSTGEYSNILEELNSMNFFSRKPVEIHSNSAFRISKFSARSNLENEAIEIMSSELKFNTRDVRISSLYKEVKRITVRYSIPIIYDHPLASPVPIFASIKNYKFGCMNVASNICSLEIHPDDMKWN</sequence>
<dbReference type="AlphaFoldDB" id="A0AAV9XUL3"/>